<dbReference type="HOGENOM" id="CLU_010194_3_0_1"/>
<evidence type="ECO:0000313" key="2">
    <source>
        <dbReference type="EnsemblProtists" id="EOD18588"/>
    </source>
</evidence>
<dbReference type="EnsemblProtists" id="EOD18588">
    <property type="protein sequence ID" value="EOD18588"/>
    <property type="gene ID" value="EMIHUDRAFT_419354"/>
</dbReference>
<protein>
    <recommendedName>
        <fullName evidence="1">Ketoreductase domain-containing protein</fullName>
    </recommendedName>
</protein>
<dbReference type="Pfam" id="PF00106">
    <property type="entry name" value="adh_short"/>
    <property type="match status" value="1"/>
</dbReference>
<dbReference type="RefSeq" id="XP_005771017.1">
    <property type="nucleotide sequence ID" value="XM_005770960.1"/>
</dbReference>
<sequence>MPLLLGSRRRRESLSGKHVLITGGSEGVGLEVAKIAAARGARVSLVARTMSKLHAARDELASSAPGAAVGVFSGDVGDGAALGAAIEQAESQLGPVDVCIAAAGAAMPKYFEELRIADYERMMTVNYYGVLHAARHVLPKMAERSAADPSVTPHFVAVASMVAAVPFIGYAAYAPSKAACRSLLDVLRNEYADTAVQLHIAFPPDMDTPGFQKEQETKPYETRHIWPEMFNELFPPDKAASRLLDDLRTAATFSVRPTFSATCSSLERGATTLARGPSSRLRSRRSSSACTA</sequence>
<dbReference type="GO" id="GO:0006666">
    <property type="term" value="P:3-keto-sphinganine metabolic process"/>
    <property type="evidence" value="ECO:0007669"/>
    <property type="project" value="TreeGrafter"/>
</dbReference>
<dbReference type="PRINTS" id="PR00081">
    <property type="entry name" value="GDHRDH"/>
</dbReference>
<organism evidence="2 3">
    <name type="scientific">Emiliania huxleyi (strain CCMP1516)</name>
    <dbReference type="NCBI Taxonomy" id="280463"/>
    <lineage>
        <taxon>Eukaryota</taxon>
        <taxon>Haptista</taxon>
        <taxon>Haptophyta</taxon>
        <taxon>Prymnesiophyceae</taxon>
        <taxon>Isochrysidales</taxon>
        <taxon>Noelaerhabdaceae</taxon>
        <taxon>Emiliania</taxon>
    </lineage>
</organism>
<name>A0A0D3J503_EMIH1</name>
<dbReference type="eggNOG" id="KOG1210">
    <property type="taxonomic scope" value="Eukaryota"/>
</dbReference>
<dbReference type="SUPFAM" id="SSF51735">
    <property type="entry name" value="NAD(P)-binding Rossmann-fold domains"/>
    <property type="match status" value="1"/>
</dbReference>
<feature type="domain" description="Ketoreductase" evidence="1">
    <location>
        <begin position="17"/>
        <end position="206"/>
    </location>
</feature>
<dbReference type="GO" id="GO:0005789">
    <property type="term" value="C:endoplasmic reticulum membrane"/>
    <property type="evidence" value="ECO:0007669"/>
    <property type="project" value="TreeGrafter"/>
</dbReference>
<dbReference type="SMART" id="SM00822">
    <property type="entry name" value="PKS_KR"/>
    <property type="match status" value="1"/>
</dbReference>
<dbReference type="STRING" id="2903.R1C7I1"/>
<dbReference type="InterPro" id="IPR002347">
    <property type="entry name" value="SDR_fam"/>
</dbReference>
<evidence type="ECO:0000259" key="1">
    <source>
        <dbReference type="SMART" id="SM00822"/>
    </source>
</evidence>
<dbReference type="PaxDb" id="2903-EOD18588"/>
<proteinExistence type="predicted"/>
<dbReference type="InterPro" id="IPR057326">
    <property type="entry name" value="KR_dom"/>
</dbReference>
<dbReference type="Gene3D" id="3.40.50.720">
    <property type="entry name" value="NAD(P)-binding Rossmann-like Domain"/>
    <property type="match status" value="1"/>
</dbReference>
<evidence type="ECO:0000313" key="3">
    <source>
        <dbReference type="Proteomes" id="UP000013827"/>
    </source>
</evidence>
<dbReference type="GeneID" id="17264127"/>
<dbReference type="KEGG" id="ehx:EMIHUDRAFT_419354"/>
<dbReference type="AlphaFoldDB" id="A0A0D3J503"/>
<dbReference type="InterPro" id="IPR036291">
    <property type="entry name" value="NAD(P)-bd_dom_sf"/>
</dbReference>
<dbReference type="PANTHER" id="PTHR43550">
    <property type="entry name" value="3-KETODIHYDROSPHINGOSINE REDUCTASE"/>
    <property type="match status" value="1"/>
</dbReference>
<accession>A0A0D3J503</accession>
<keyword evidence="3" id="KW-1185">Reference proteome</keyword>
<reference evidence="3" key="1">
    <citation type="journal article" date="2013" name="Nature">
        <title>Pan genome of the phytoplankton Emiliania underpins its global distribution.</title>
        <authorList>
            <person name="Read B.A."/>
            <person name="Kegel J."/>
            <person name="Klute M.J."/>
            <person name="Kuo A."/>
            <person name="Lefebvre S.C."/>
            <person name="Maumus F."/>
            <person name="Mayer C."/>
            <person name="Miller J."/>
            <person name="Monier A."/>
            <person name="Salamov A."/>
            <person name="Young J."/>
            <person name="Aguilar M."/>
            <person name="Claverie J.M."/>
            <person name="Frickenhaus S."/>
            <person name="Gonzalez K."/>
            <person name="Herman E.K."/>
            <person name="Lin Y.C."/>
            <person name="Napier J."/>
            <person name="Ogata H."/>
            <person name="Sarno A.F."/>
            <person name="Shmutz J."/>
            <person name="Schroeder D."/>
            <person name="de Vargas C."/>
            <person name="Verret F."/>
            <person name="von Dassow P."/>
            <person name="Valentin K."/>
            <person name="Van de Peer Y."/>
            <person name="Wheeler G."/>
            <person name="Dacks J.B."/>
            <person name="Delwiche C.F."/>
            <person name="Dyhrman S.T."/>
            <person name="Glockner G."/>
            <person name="John U."/>
            <person name="Richards T."/>
            <person name="Worden A.Z."/>
            <person name="Zhang X."/>
            <person name="Grigoriev I.V."/>
            <person name="Allen A.E."/>
            <person name="Bidle K."/>
            <person name="Borodovsky M."/>
            <person name="Bowler C."/>
            <person name="Brownlee C."/>
            <person name="Cock J.M."/>
            <person name="Elias M."/>
            <person name="Gladyshev V.N."/>
            <person name="Groth M."/>
            <person name="Guda C."/>
            <person name="Hadaegh A."/>
            <person name="Iglesias-Rodriguez M.D."/>
            <person name="Jenkins J."/>
            <person name="Jones B.M."/>
            <person name="Lawson T."/>
            <person name="Leese F."/>
            <person name="Lindquist E."/>
            <person name="Lobanov A."/>
            <person name="Lomsadze A."/>
            <person name="Malik S.B."/>
            <person name="Marsh M.E."/>
            <person name="Mackinder L."/>
            <person name="Mock T."/>
            <person name="Mueller-Roeber B."/>
            <person name="Pagarete A."/>
            <person name="Parker M."/>
            <person name="Probert I."/>
            <person name="Quesneville H."/>
            <person name="Raines C."/>
            <person name="Rensing S.A."/>
            <person name="Riano-Pachon D.M."/>
            <person name="Richier S."/>
            <person name="Rokitta S."/>
            <person name="Shiraiwa Y."/>
            <person name="Soanes D.M."/>
            <person name="van der Giezen M."/>
            <person name="Wahlund T.M."/>
            <person name="Williams B."/>
            <person name="Wilson W."/>
            <person name="Wolfe G."/>
            <person name="Wurch L.L."/>
        </authorList>
    </citation>
    <scope>NUCLEOTIDE SEQUENCE</scope>
</reference>
<reference evidence="2" key="2">
    <citation type="submission" date="2024-10" db="UniProtKB">
        <authorList>
            <consortium name="EnsemblProtists"/>
        </authorList>
    </citation>
    <scope>IDENTIFICATION</scope>
</reference>
<dbReference type="Proteomes" id="UP000013827">
    <property type="component" value="Unassembled WGS sequence"/>
</dbReference>
<dbReference type="PANTHER" id="PTHR43550:SF3">
    <property type="entry name" value="3-KETODIHYDROSPHINGOSINE REDUCTASE"/>
    <property type="match status" value="1"/>
</dbReference>
<dbReference type="GO" id="GO:0047560">
    <property type="term" value="F:3-dehydrosphinganine reductase activity"/>
    <property type="evidence" value="ECO:0007669"/>
    <property type="project" value="TreeGrafter"/>
</dbReference>
<dbReference type="GO" id="GO:0030148">
    <property type="term" value="P:sphingolipid biosynthetic process"/>
    <property type="evidence" value="ECO:0007669"/>
    <property type="project" value="TreeGrafter"/>
</dbReference>